<sequence length="459" mass="54592">MSRDDHVDDRGDKYLRRRGDKYLIGCKIWHKHILEEIKFRAIKYKEEEEMKAYTLYPFLACLVVECIIVNADDVKLKSKSFQRFVFKEISLHFDNSAKHELNVYLDNIKTPANISDAYREALKEASVTDRLETKILFIKQWLDLGVNRDKTQDNIYVLRNVRFLKKLKTKLLHFQEEMAEELHNLRYYHLCKQFKTNQEEIKTRHDYYPTTRLMRIDERNIETILKQLNLTENHTINIDLKEFGDKIYEQVKDTGSEIIDDYLLILKKLLQEIIDGDTEAELKPHSETLDKFMTEINLLLSISDFYEKHQQLYDYLQNNLTLDLQMMQNSEHGEQHSLDIFNILKNKGMDLIVAFLFSNFEFLESLHEKWALLLPQVPANFFDPKSRILREIQLLYEDFKRDFENSNNYEAYLQATKDLQELTETEQIDQSHIFNLLHDATQNVGALRVNIIADKCGEV</sequence>
<dbReference type="AlphaFoldDB" id="A0A1B0G6L2"/>
<proteinExistence type="predicted"/>
<evidence type="ECO:0000313" key="1">
    <source>
        <dbReference type="EnsemblMetazoa" id="GMOY008956-PA"/>
    </source>
</evidence>
<evidence type="ECO:0000313" key="2">
    <source>
        <dbReference type="Proteomes" id="UP000092444"/>
    </source>
</evidence>
<reference evidence="1" key="1">
    <citation type="submission" date="2020-05" db="UniProtKB">
        <authorList>
            <consortium name="EnsemblMetazoa"/>
        </authorList>
    </citation>
    <scope>IDENTIFICATION</scope>
    <source>
        <strain evidence="1">Yale</strain>
    </source>
</reference>
<organism evidence="1 2">
    <name type="scientific">Glossina morsitans morsitans</name>
    <name type="common">Savannah tsetse fly</name>
    <dbReference type="NCBI Taxonomy" id="37546"/>
    <lineage>
        <taxon>Eukaryota</taxon>
        <taxon>Metazoa</taxon>
        <taxon>Ecdysozoa</taxon>
        <taxon>Arthropoda</taxon>
        <taxon>Hexapoda</taxon>
        <taxon>Insecta</taxon>
        <taxon>Pterygota</taxon>
        <taxon>Neoptera</taxon>
        <taxon>Endopterygota</taxon>
        <taxon>Diptera</taxon>
        <taxon>Brachycera</taxon>
        <taxon>Muscomorpha</taxon>
        <taxon>Hippoboscoidea</taxon>
        <taxon>Glossinidae</taxon>
        <taxon>Glossina</taxon>
    </lineage>
</organism>
<keyword evidence="2" id="KW-1185">Reference proteome</keyword>
<dbReference type="EMBL" id="CCAG010007199">
    <property type="status" value="NOT_ANNOTATED_CDS"/>
    <property type="molecule type" value="Genomic_DNA"/>
</dbReference>
<accession>A0A1B0G6L2</accession>
<dbReference type="VEuPathDB" id="VectorBase:GMOY008956"/>
<dbReference type="PhylomeDB" id="A0A1B0G6L2"/>
<name>A0A1B0G6L2_GLOMM</name>
<protein>
    <submittedName>
        <fullName evidence="1">Uncharacterized protein</fullName>
    </submittedName>
</protein>
<dbReference type="Proteomes" id="UP000092444">
    <property type="component" value="Unassembled WGS sequence"/>
</dbReference>
<dbReference type="EnsemblMetazoa" id="GMOY008956-RA">
    <property type="protein sequence ID" value="GMOY008956-PA"/>
    <property type="gene ID" value="GMOY008956"/>
</dbReference>